<protein>
    <submittedName>
        <fullName evidence="16">Methyl-accepting chemotaxis protein</fullName>
    </submittedName>
</protein>
<evidence type="ECO:0000256" key="6">
    <source>
        <dbReference type="ARBA" id="ARBA00022692"/>
    </source>
</evidence>
<dbReference type="PRINTS" id="PR00260">
    <property type="entry name" value="CHEMTRNSDUCR"/>
</dbReference>
<dbReference type="Gene3D" id="1.10.287.950">
    <property type="entry name" value="Methyl-accepting chemotaxis protein"/>
    <property type="match status" value="1"/>
</dbReference>
<keyword evidence="7 12" id="KW-1133">Transmembrane helix</keyword>
<dbReference type="GO" id="GO:0006935">
    <property type="term" value="P:chemotaxis"/>
    <property type="evidence" value="ECO:0007669"/>
    <property type="project" value="UniProtKB-KW"/>
</dbReference>
<evidence type="ECO:0000256" key="1">
    <source>
        <dbReference type="ARBA" id="ARBA00004429"/>
    </source>
</evidence>
<feature type="domain" description="T-SNARE coiled-coil homology" evidence="14">
    <location>
        <begin position="628"/>
        <end position="673"/>
    </location>
</feature>
<dbReference type="Gene3D" id="3.30.450.20">
    <property type="entry name" value="PAS domain"/>
    <property type="match status" value="1"/>
</dbReference>
<dbReference type="FunFam" id="1.10.287.950:FF:000001">
    <property type="entry name" value="Methyl-accepting chemotaxis sensory transducer"/>
    <property type="match status" value="1"/>
</dbReference>
<dbReference type="PROSITE" id="PS50192">
    <property type="entry name" value="T_SNARE"/>
    <property type="match status" value="1"/>
</dbReference>
<dbReference type="CDD" id="cd06225">
    <property type="entry name" value="HAMP"/>
    <property type="match status" value="1"/>
</dbReference>
<comment type="similarity">
    <text evidence="10">Belongs to the methyl-accepting chemotaxis (MCP) protein family.</text>
</comment>
<dbReference type="PANTHER" id="PTHR32089:SF119">
    <property type="entry name" value="METHYL-ACCEPTING CHEMOTAXIS PROTEIN CTPL"/>
    <property type="match status" value="1"/>
</dbReference>
<evidence type="ECO:0000256" key="2">
    <source>
        <dbReference type="ARBA" id="ARBA00022475"/>
    </source>
</evidence>
<dbReference type="SMART" id="SM00283">
    <property type="entry name" value="MA"/>
    <property type="match status" value="1"/>
</dbReference>
<dbReference type="InterPro" id="IPR003660">
    <property type="entry name" value="HAMP_dom"/>
</dbReference>
<dbReference type="Pfam" id="PF00015">
    <property type="entry name" value="MCPsignal"/>
    <property type="match status" value="1"/>
</dbReference>
<organism evidence="16 17">
    <name type="scientific">Pseudomonas migulae</name>
    <dbReference type="NCBI Taxonomy" id="78543"/>
    <lineage>
        <taxon>Bacteria</taxon>
        <taxon>Pseudomonadati</taxon>
        <taxon>Pseudomonadota</taxon>
        <taxon>Gammaproteobacteria</taxon>
        <taxon>Pseudomonadales</taxon>
        <taxon>Pseudomonadaceae</taxon>
        <taxon>Pseudomonas</taxon>
    </lineage>
</organism>
<keyword evidence="6 12" id="KW-0812">Transmembrane</keyword>
<keyword evidence="8 12" id="KW-0472">Membrane</keyword>
<dbReference type="GO" id="GO:0005886">
    <property type="term" value="C:plasma membrane"/>
    <property type="evidence" value="ECO:0007669"/>
    <property type="project" value="UniProtKB-SubCell"/>
</dbReference>
<dbReference type="GO" id="GO:0007165">
    <property type="term" value="P:signal transduction"/>
    <property type="evidence" value="ECO:0007669"/>
    <property type="project" value="UniProtKB-KW"/>
</dbReference>
<keyword evidence="4" id="KW-0145">Chemotaxis</keyword>
<dbReference type="GO" id="GO:0004888">
    <property type="term" value="F:transmembrane signaling receptor activity"/>
    <property type="evidence" value="ECO:0007669"/>
    <property type="project" value="InterPro"/>
</dbReference>
<dbReference type="CDD" id="cd11386">
    <property type="entry name" value="MCP_signal"/>
    <property type="match status" value="1"/>
</dbReference>
<keyword evidence="2" id="KW-1003">Cell membrane</keyword>
<keyword evidence="9 11" id="KW-0807">Transducer</keyword>
<dbReference type="PROSITE" id="PS50111">
    <property type="entry name" value="CHEMOTAXIS_TRANSDUC_2"/>
    <property type="match status" value="1"/>
</dbReference>
<dbReference type="AlphaFoldDB" id="A0A1H5MVQ4"/>
<keyword evidence="5" id="KW-0997">Cell inner membrane</keyword>
<evidence type="ECO:0000256" key="9">
    <source>
        <dbReference type="ARBA" id="ARBA00023224"/>
    </source>
</evidence>
<evidence type="ECO:0000313" key="17">
    <source>
        <dbReference type="Proteomes" id="UP000198985"/>
    </source>
</evidence>
<dbReference type="CDD" id="cd12913">
    <property type="entry name" value="PDC1_MCP_like"/>
    <property type="match status" value="1"/>
</dbReference>
<dbReference type="PROSITE" id="PS50885">
    <property type="entry name" value="HAMP"/>
    <property type="match status" value="1"/>
</dbReference>
<feature type="domain" description="HAMP" evidence="15">
    <location>
        <begin position="382"/>
        <end position="436"/>
    </location>
</feature>
<evidence type="ECO:0000259" key="15">
    <source>
        <dbReference type="PROSITE" id="PS50885"/>
    </source>
</evidence>
<gene>
    <name evidence="16" type="ORF">SAMN04490194_5119</name>
</gene>
<evidence type="ECO:0000313" key="16">
    <source>
        <dbReference type="EMBL" id="SEE92827.1"/>
    </source>
</evidence>
<dbReference type="PANTHER" id="PTHR32089">
    <property type="entry name" value="METHYL-ACCEPTING CHEMOTAXIS PROTEIN MCPB"/>
    <property type="match status" value="1"/>
</dbReference>
<dbReference type="InterPro" id="IPR000727">
    <property type="entry name" value="T_SNARE_dom"/>
</dbReference>
<evidence type="ECO:0000256" key="8">
    <source>
        <dbReference type="ARBA" id="ARBA00023136"/>
    </source>
</evidence>
<dbReference type="SMART" id="SM00304">
    <property type="entry name" value="HAMP"/>
    <property type="match status" value="1"/>
</dbReference>
<dbReference type="SUPFAM" id="SSF58104">
    <property type="entry name" value="Methyl-accepting chemotaxis protein (MCP) signaling domain"/>
    <property type="match status" value="1"/>
</dbReference>
<dbReference type="Pfam" id="PF00672">
    <property type="entry name" value="HAMP"/>
    <property type="match status" value="1"/>
</dbReference>
<feature type="domain" description="Methyl-accepting transducer" evidence="13">
    <location>
        <begin position="441"/>
        <end position="677"/>
    </location>
</feature>
<keyword evidence="3" id="KW-0488">Methylation</keyword>
<feature type="transmembrane region" description="Helical" evidence="12">
    <location>
        <begin position="360"/>
        <end position="381"/>
    </location>
</feature>
<evidence type="ECO:0000259" key="13">
    <source>
        <dbReference type="PROSITE" id="PS50111"/>
    </source>
</evidence>
<dbReference type="Proteomes" id="UP000198985">
    <property type="component" value="Unassembled WGS sequence"/>
</dbReference>
<evidence type="ECO:0000259" key="14">
    <source>
        <dbReference type="PROSITE" id="PS50192"/>
    </source>
</evidence>
<dbReference type="InterPro" id="IPR004090">
    <property type="entry name" value="Chemotax_Me-accpt_rcpt"/>
</dbReference>
<dbReference type="CDD" id="cd18774">
    <property type="entry name" value="PDC2_HK_sensor"/>
    <property type="match status" value="1"/>
</dbReference>
<evidence type="ECO:0000256" key="4">
    <source>
        <dbReference type="ARBA" id="ARBA00022500"/>
    </source>
</evidence>
<accession>A0A1H5MVQ4</accession>
<evidence type="ECO:0000256" key="12">
    <source>
        <dbReference type="SAM" id="Phobius"/>
    </source>
</evidence>
<dbReference type="InterPro" id="IPR004089">
    <property type="entry name" value="MCPsignal_dom"/>
</dbReference>
<reference evidence="16 17" key="1">
    <citation type="submission" date="2016-10" db="EMBL/GenBank/DDBJ databases">
        <authorList>
            <person name="de Groot N.N."/>
        </authorList>
    </citation>
    <scope>NUCLEOTIDE SEQUENCE [LARGE SCALE GENOMIC DNA]</scope>
    <source>
        <strain evidence="16 17">BS3662</strain>
    </source>
</reference>
<evidence type="ECO:0000256" key="10">
    <source>
        <dbReference type="ARBA" id="ARBA00029447"/>
    </source>
</evidence>
<evidence type="ECO:0000256" key="7">
    <source>
        <dbReference type="ARBA" id="ARBA00022989"/>
    </source>
</evidence>
<evidence type="ECO:0000256" key="11">
    <source>
        <dbReference type="PROSITE-ProRule" id="PRU00284"/>
    </source>
</evidence>
<comment type="subcellular location">
    <subcellularLocation>
        <location evidence="1">Cell inner membrane</location>
        <topology evidence="1">Multi-pass membrane protein</topology>
    </subcellularLocation>
</comment>
<sequence length="713" mass="76582">MKFKSIQFSVAALAGAIVLSVVAALVLYALFSGARTQEMVQERTQAQFEQVIEQRLTSLAQTQVSQIQRELEAPLLIAGGLVRVNALIGTPGADGQPQLSLSREQLISLIKENVAKNPKILGTYIGWEKDALDHNDAAYVGTKVVGIDASNGRFLPWWFRNEDGTLGLDKLVDVDDQKTLSTGVRASEYYLCSKETKKSCVIDPAPYKVGDKIVMLASFIEPIMLDGAFQGIVGADLSVNFIQEMLLGANQKLYNGSGVMALIGGNGRIVAYTKDPSKFGEKVSDILDSQQIANMANLKRGEVTYTVDKAQGRIELYLPFGIGQTDARWTLMLQLPLNAVMADLQKLQADLDTQRKSDTFGMAMVGLLIAGIGLLVIWLVGHGIARPLKQMVAMLDDIAKGEGDLTRRLTSDRADELGSIAKGFNTFLAKLQAMITQVVTSVQSVSDSSEHTADIAIRTNIGVQKQMVEIDQVATAVHEMTATAQDVARNATQAAQAASHADQAAAQGKQIVRDTSNSIGVLAVEIGKAVGVVQNLAKDSENINAILTAIRGIAEQTNLLALNAAIEAARAGEQGRGFAVVADEVRNLAQKTQQATEEIQTMIQQLQQGTRDVVRVMEDSQNRTDESVQHAEKAAEALDAITQAVSVINDMNTQIASAAEEQSAVADDINRNVINIGQVANEVAGGADESSAASADLTKLAEQQRRLINQFKV</sequence>
<dbReference type="EMBL" id="FNTY01000002">
    <property type="protein sequence ID" value="SEE92827.1"/>
    <property type="molecule type" value="Genomic_DNA"/>
</dbReference>
<evidence type="ECO:0000256" key="3">
    <source>
        <dbReference type="ARBA" id="ARBA00022481"/>
    </source>
</evidence>
<name>A0A1H5MVQ4_9PSED</name>
<proteinExistence type="inferred from homology"/>
<evidence type="ECO:0000256" key="5">
    <source>
        <dbReference type="ARBA" id="ARBA00022519"/>
    </source>
</evidence>